<dbReference type="Proteomes" id="UP001163324">
    <property type="component" value="Chromosome 2"/>
</dbReference>
<proteinExistence type="predicted"/>
<reference evidence="1" key="1">
    <citation type="submission" date="2022-10" db="EMBL/GenBank/DDBJ databases">
        <title>Complete Genome of Trichothecium roseum strain YXFP-22015, a Plant Pathogen Isolated from Citrus.</title>
        <authorList>
            <person name="Wang Y."/>
            <person name="Zhu L."/>
        </authorList>
    </citation>
    <scope>NUCLEOTIDE SEQUENCE</scope>
    <source>
        <strain evidence="1">YXFP-22015</strain>
    </source>
</reference>
<accession>A0ACC0VAJ9</accession>
<name>A0ACC0VAJ9_9HYPO</name>
<organism evidence="1 2">
    <name type="scientific">Trichothecium roseum</name>
    <dbReference type="NCBI Taxonomy" id="47278"/>
    <lineage>
        <taxon>Eukaryota</taxon>
        <taxon>Fungi</taxon>
        <taxon>Dikarya</taxon>
        <taxon>Ascomycota</taxon>
        <taxon>Pezizomycotina</taxon>
        <taxon>Sordariomycetes</taxon>
        <taxon>Hypocreomycetidae</taxon>
        <taxon>Hypocreales</taxon>
        <taxon>Hypocreales incertae sedis</taxon>
        <taxon>Trichothecium</taxon>
    </lineage>
</organism>
<comment type="caution">
    <text evidence="1">The sequence shown here is derived from an EMBL/GenBank/DDBJ whole genome shotgun (WGS) entry which is preliminary data.</text>
</comment>
<gene>
    <name evidence="1" type="ORF">N3K66_001835</name>
</gene>
<keyword evidence="2" id="KW-1185">Reference proteome</keyword>
<evidence type="ECO:0000313" key="2">
    <source>
        <dbReference type="Proteomes" id="UP001163324"/>
    </source>
</evidence>
<dbReference type="EMBL" id="CM047941">
    <property type="protein sequence ID" value="KAI9902483.1"/>
    <property type="molecule type" value="Genomic_DNA"/>
</dbReference>
<evidence type="ECO:0000313" key="1">
    <source>
        <dbReference type="EMBL" id="KAI9902483.1"/>
    </source>
</evidence>
<protein>
    <submittedName>
        <fullName evidence="1">Uncharacterized protein</fullName>
    </submittedName>
</protein>
<sequence>MGASSLLSLQQNRRLIIAVAAVAGSFPLLKYAFCSYRTFVDLGPAGIPTNLGGWLLQALAQPLSRRDTRGPAPYAASDVVDVYGHEGYQTYLASPLPPRRGPRPDVPAYVAPQRQVDQLGGDAILSEQMAFLAALASANPDLFQSKPSQLEGPSHKALWLANRVPVPRVLAATSGEIAHPHGEGSSHMTLSLEDAAAAIDAGWAERHKLSGVFGFLPWTYVMVYAPRNTKELAVWESLVLASARFATAWQSRPVIGL</sequence>